<protein>
    <submittedName>
        <fullName evidence="1">Uncharacterized protein</fullName>
    </submittedName>
</protein>
<comment type="caution">
    <text evidence="1">The sequence shown here is derived from an EMBL/GenBank/DDBJ whole genome shotgun (WGS) entry which is preliminary data.</text>
</comment>
<evidence type="ECO:0000313" key="1">
    <source>
        <dbReference type="EMBL" id="KUG21080.1"/>
    </source>
</evidence>
<reference evidence="1" key="1">
    <citation type="journal article" date="2015" name="Proc. Natl. Acad. Sci. U.S.A.">
        <title>Networks of energetic and metabolic interactions define dynamics in microbial communities.</title>
        <authorList>
            <person name="Embree M."/>
            <person name="Liu J.K."/>
            <person name="Al-Bassam M.M."/>
            <person name="Zengler K."/>
        </authorList>
    </citation>
    <scope>NUCLEOTIDE SEQUENCE</scope>
</reference>
<sequence length="37" mass="4239">MKYNMYQEKSLYVPSGKSEGTGCRVDFGLDDIFWGIC</sequence>
<dbReference type="EMBL" id="LNQE01001103">
    <property type="protein sequence ID" value="KUG21080.1"/>
    <property type="molecule type" value="Genomic_DNA"/>
</dbReference>
<accession>A0A0W8FJK1</accession>
<gene>
    <name evidence="1" type="ORF">ASZ90_009173</name>
</gene>
<organism evidence="1">
    <name type="scientific">hydrocarbon metagenome</name>
    <dbReference type="NCBI Taxonomy" id="938273"/>
    <lineage>
        <taxon>unclassified sequences</taxon>
        <taxon>metagenomes</taxon>
        <taxon>ecological metagenomes</taxon>
    </lineage>
</organism>
<name>A0A0W8FJK1_9ZZZZ</name>
<dbReference type="AlphaFoldDB" id="A0A0W8FJK1"/>
<proteinExistence type="predicted"/>